<dbReference type="CDD" id="cd18873">
    <property type="entry name" value="NUDIX_NadM_like"/>
    <property type="match status" value="1"/>
</dbReference>
<evidence type="ECO:0000259" key="1">
    <source>
        <dbReference type="Pfam" id="PF00293"/>
    </source>
</evidence>
<proteinExistence type="predicted"/>
<dbReference type="InterPro" id="IPR000086">
    <property type="entry name" value="NUDIX_hydrolase_dom"/>
</dbReference>
<dbReference type="SUPFAM" id="SSF46785">
    <property type="entry name" value="Winged helix' DNA-binding domain"/>
    <property type="match status" value="1"/>
</dbReference>
<dbReference type="Proteomes" id="UP000325295">
    <property type="component" value="Chromosome"/>
</dbReference>
<dbReference type="Pfam" id="PF21906">
    <property type="entry name" value="WHD_NrtR"/>
    <property type="match status" value="1"/>
</dbReference>
<feature type="domain" description="Nudix hydrolase" evidence="1">
    <location>
        <begin position="57"/>
        <end position="150"/>
    </location>
</feature>
<dbReference type="PANTHER" id="PTHR43736">
    <property type="entry name" value="ADP-RIBOSE PYROPHOSPHATASE"/>
    <property type="match status" value="1"/>
</dbReference>
<dbReference type="InterPro" id="IPR015797">
    <property type="entry name" value="NUDIX_hydrolase-like_dom_sf"/>
</dbReference>
<protein>
    <submittedName>
        <fullName evidence="3">NUDIX hydrolase</fullName>
    </submittedName>
</protein>
<organism evidence="3 4">
    <name type="scientific">Paucilactobacillus nenjiangensis</name>
    <dbReference type="NCBI Taxonomy" id="1296540"/>
    <lineage>
        <taxon>Bacteria</taxon>
        <taxon>Bacillati</taxon>
        <taxon>Bacillota</taxon>
        <taxon>Bacilli</taxon>
        <taxon>Lactobacillales</taxon>
        <taxon>Lactobacillaceae</taxon>
        <taxon>Paucilactobacillus</taxon>
    </lineage>
</organism>
<dbReference type="Gene3D" id="3.90.79.10">
    <property type="entry name" value="Nucleoside Triphosphate Pyrophosphohydrolase"/>
    <property type="match status" value="1"/>
</dbReference>
<dbReference type="Pfam" id="PF00293">
    <property type="entry name" value="NUDIX"/>
    <property type="match status" value="1"/>
</dbReference>
<dbReference type="GO" id="GO:0016787">
    <property type="term" value="F:hydrolase activity"/>
    <property type="evidence" value="ECO:0007669"/>
    <property type="project" value="UniProtKB-KW"/>
</dbReference>
<dbReference type="Gene3D" id="1.10.10.10">
    <property type="entry name" value="Winged helix-like DNA-binding domain superfamily/Winged helix DNA-binding domain"/>
    <property type="match status" value="1"/>
</dbReference>
<evidence type="ECO:0000259" key="2">
    <source>
        <dbReference type="Pfam" id="PF21906"/>
    </source>
</evidence>
<keyword evidence="3" id="KW-0378">Hydrolase</keyword>
<evidence type="ECO:0000313" key="3">
    <source>
        <dbReference type="EMBL" id="QER66855.1"/>
    </source>
</evidence>
<dbReference type="InterPro" id="IPR036390">
    <property type="entry name" value="WH_DNA-bd_sf"/>
</dbReference>
<accession>A0A5P1X0B8</accession>
<gene>
    <name evidence="3" type="ORF">F0161_02510</name>
</gene>
<dbReference type="OrthoDB" id="9786141at2"/>
<dbReference type="SUPFAM" id="SSF55811">
    <property type="entry name" value="Nudix"/>
    <property type="match status" value="1"/>
</dbReference>
<dbReference type="AlphaFoldDB" id="A0A5P1X0B8"/>
<dbReference type="PANTHER" id="PTHR43736:SF4">
    <property type="entry name" value="SLR1690 PROTEIN"/>
    <property type="match status" value="1"/>
</dbReference>
<sequence length="283" mass="32826">MLISTQISIFDVLQLIYHTRKKWTYNLATETSVNERPYINITNLIWSFDHDSNCVNLLLVKRSEWPFENRWALPETFLRSNEDADESALRLVKEKIGLELADFHTEQLATFTHQTRYPGSRSLSLSYMTFLPDMPKLDPGYGTTDARWFAMSFNESQYLFSNGDQQFATAADTNHDEYYAKLDANQLADNQLAFDHSWILKVACDRIKNKLDYQPNILLMLGTSFTLKSARRVYAAFLKKDVNQIDNSNFKKNHKHLFVEVGITTSNRPGRPARKYQLAYLPA</sequence>
<name>A0A5P1X0B8_9LACO</name>
<dbReference type="InterPro" id="IPR036388">
    <property type="entry name" value="WH-like_DNA-bd_sf"/>
</dbReference>
<evidence type="ECO:0000313" key="4">
    <source>
        <dbReference type="Proteomes" id="UP000325295"/>
    </source>
</evidence>
<reference evidence="3 4" key="1">
    <citation type="submission" date="2019-09" db="EMBL/GenBank/DDBJ databases">
        <title>Complete Genome Sequence of Lactobacillus nenjiangensis SH-Y15, isolated from sauerkraut.</title>
        <authorList>
            <person name="Yang H."/>
        </authorList>
    </citation>
    <scope>NUCLEOTIDE SEQUENCE [LARGE SCALE GENOMIC DNA]</scope>
    <source>
        <strain evidence="3 4">SH-Y15</strain>
    </source>
</reference>
<feature type="domain" description="NrtR DNA-binding winged helix" evidence="2">
    <location>
        <begin position="220"/>
        <end position="278"/>
    </location>
</feature>
<dbReference type="KEGG" id="lnn:F0161_02510"/>
<dbReference type="InterPro" id="IPR054105">
    <property type="entry name" value="WHD_NrtR"/>
</dbReference>
<keyword evidence="4" id="KW-1185">Reference proteome</keyword>
<dbReference type="EMBL" id="CP043939">
    <property type="protein sequence ID" value="QER66855.1"/>
    <property type="molecule type" value="Genomic_DNA"/>
</dbReference>